<keyword evidence="3 6" id="KW-0103">Bromodomain</keyword>
<comment type="subcellular location">
    <subcellularLocation>
        <location evidence="1">Nucleus</location>
    </subcellularLocation>
</comment>
<dbReference type="GO" id="GO:0005634">
    <property type="term" value="C:nucleus"/>
    <property type="evidence" value="ECO:0007669"/>
    <property type="project" value="UniProtKB-SubCell"/>
</dbReference>
<dbReference type="GO" id="GO:0045944">
    <property type="term" value="P:positive regulation of transcription by RNA polymerase II"/>
    <property type="evidence" value="ECO:0007669"/>
    <property type="project" value="TreeGrafter"/>
</dbReference>
<evidence type="ECO:0000313" key="10">
    <source>
        <dbReference type="Proteomes" id="UP000324800"/>
    </source>
</evidence>
<dbReference type="CDD" id="cd04301">
    <property type="entry name" value="NAT_SF"/>
    <property type="match status" value="1"/>
</dbReference>
<evidence type="ECO:0000256" key="6">
    <source>
        <dbReference type="PROSITE-ProRule" id="PRU00035"/>
    </source>
</evidence>
<evidence type="ECO:0000256" key="2">
    <source>
        <dbReference type="ARBA" id="ARBA00008607"/>
    </source>
</evidence>
<dbReference type="EMBL" id="SNRW01001682">
    <property type="protein sequence ID" value="KAA6395446.1"/>
    <property type="molecule type" value="Genomic_DNA"/>
</dbReference>
<reference evidence="9 10" key="1">
    <citation type="submission" date="2019-03" db="EMBL/GenBank/DDBJ databases">
        <title>Single cell metagenomics reveals metabolic interactions within the superorganism composed of flagellate Streblomastix strix and complex community of Bacteroidetes bacteria on its surface.</title>
        <authorList>
            <person name="Treitli S.C."/>
            <person name="Kolisko M."/>
            <person name="Husnik F."/>
            <person name="Keeling P."/>
            <person name="Hampl V."/>
        </authorList>
    </citation>
    <scope>NUCLEOTIDE SEQUENCE [LARGE SCALE GENOMIC DNA]</scope>
    <source>
        <strain evidence="9">ST1C</strain>
    </source>
</reference>
<evidence type="ECO:0000256" key="1">
    <source>
        <dbReference type="ARBA" id="ARBA00004123"/>
    </source>
</evidence>
<evidence type="ECO:0000256" key="4">
    <source>
        <dbReference type="ARBA" id="ARBA00023159"/>
    </source>
</evidence>
<dbReference type="InterPro" id="IPR001487">
    <property type="entry name" value="Bromodomain"/>
</dbReference>
<comment type="similarity">
    <text evidence="2">Belongs to the acetyltransferase family. GCN5 subfamily.</text>
</comment>
<organism evidence="9 10">
    <name type="scientific">Streblomastix strix</name>
    <dbReference type="NCBI Taxonomy" id="222440"/>
    <lineage>
        <taxon>Eukaryota</taxon>
        <taxon>Metamonada</taxon>
        <taxon>Preaxostyla</taxon>
        <taxon>Oxymonadida</taxon>
        <taxon>Streblomastigidae</taxon>
        <taxon>Streblomastix</taxon>
    </lineage>
</organism>
<keyword evidence="5" id="KW-0539">Nucleus</keyword>
<dbReference type="Gene3D" id="3.40.630.30">
    <property type="match status" value="1"/>
</dbReference>
<dbReference type="PANTHER" id="PTHR45750">
    <property type="entry name" value="GH11602P"/>
    <property type="match status" value="1"/>
</dbReference>
<dbReference type="InterPro" id="IPR000182">
    <property type="entry name" value="GNAT_dom"/>
</dbReference>
<keyword evidence="4" id="KW-0010">Activator</keyword>
<accession>A0A5J4WLE1</accession>
<name>A0A5J4WLE1_9EUKA</name>
<dbReference type="Pfam" id="PF00583">
    <property type="entry name" value="Acetyltransf_1"/>
    <property type="match status" value="1"/>
</dbReference>
<dbReference type="SMART" id="SM00297">
    <property type="entry name" value="BROMO"/>
    <property type="match status" value="1"/>
</dbReference>
<dbReference type="PROSITE" id="PS51186">
    <property type="entry name" value="GNAT"/>
    <property type="match status" value="1"/>
</dbReference>
<dbReference type="GO" id="GO:0010484">
    <property type="term" value="F:histone H3 acetyltransferase activity"/>
    <property type="evidence" value="ECO:0007669"/>
    <property type="project" value="TreeGrafter"/>
</dbReference>
<dbReference type="GO" id="GO:0000123">
    <property type="term" value="C:histone acetyltransferase complex"/>
    <property type="evidence" value="ECO:0007669"/>
    <property type="project" value="TreeGrafter"/>
</dbReference>
<evidence type="ECO:0000256" key="3">
    <source>
        <dbReference type="ARBA" id="ARBA00023117"/>
    </source>
</evidence>
<dbReference type="Proteomes" id="UP000324800">
    <property type="component" value="Unassembled WGS sequence"/>
</dbReference>
<dbReference type="OrthoDB" id="1937912at2759"/>
<evidence type="ECO:0000313" key="9">
    <source>
        <dbReference type="EMBL" id="KAA6395446.1"/>
    </source>
</evidence>
<comment type="caution">
    <text evidence="9">The sequence shown here is derived from an EMBL/GenBank/DDBJ whole genome shotgun (WGS) entry which is preliminary data.</text>
</comment>
<keyword evidence="9" id="KW-0808">Transferase</keyword>
<sequence>METSASIFREFRTLNRVIREAKMQAREKSGNIRAVVIKNDAVLEIQTKDDKLSEAGALMCSTKPATPQALVLLVQVKNLISRQLPHLPREYITRLLFDRNHHTIVLLKNNIQIVVAITMRIFVDERLGEIAFCAVDGREQSRGYGTRAMDHTKEYARTIGLTRLLTCADNKAIVYFEKQGFHEACDLEGEDWKECCMYYKETTPMEIEINPHINHLEITEMISKQRSVIMGKIAQFSRFNEVHIAPDRACINYALSDGKSDLNDSIQITVDAQPFEDQIQDLNKEVMEDVDLYDVDVPKAIPVSCIPGITKQLRYFHVSSPNQEYIRRIHEIYKVIFNNILSHDDIIWPFVEPVDSQKIEDYYEIVHNPVDMTVIKARLYSGTYYITPELFKADLQRMVTNAKLYNKVGTPYHDAALALQILIKHEWDAQQWPQQSEWILVNDDMNNRIKEWMRIQQVQQQQLNVDENSCESTQDG</sequence>
<dbReference type="SUPFAM" id="SSF55729">
    <property type="entry name" value="Acyl-CoA N-acyltransferases (Nat)"/>
    <property type="match status" value="1"/>
</dbReference>
<dbReference type="InterPro" id="IPR016181">
    <property type="entry name" value="Acyl_CoA_acyltransferase"/>
</dbReference>
<dbReference type="InterPro" id="IPR037800">
    <property type="entry name" value="GCN5"/>
</dbReference>
<dbReference type="Gene3D" id="1.20.920.10">
    <property type="entry name" value="Bromodomain-like"/>
    <property type="match status" value="1"/>
</dbReference>
<dbReference type="PRINTS" id="PR00503">
    <property type="entry name" value="BROMODOMAIN"/>
</dbReference>
<dbReference type="Pfam" id="PF00439">
    <property type="entry name" value="Bromodomain"/>
    <property type="match status" value="1"/>
</dbReference>
<proteinExistence type="inferred from homology"/>
<dbReference type="PANTHER" id="PTHR45750:SF3">
    <property type="entry name" value="HISTONE ACETYLTRANSFERASE"/>
    <property type="match status" value="1"/>
</dbReference>
<dbReference type="AlphaFoldDB" id="A0A5J4WLE1"/>
<feature type="domain" description="Bromo" evidence="7">
    <location>
        <begin position="342"/>
        <end position="413"/>
    </location>
</feature>
<protein>
    <submittedName>
        <fullName evidence="9">Putative Histone acetyltransferase</fullName>
    </submittedName>
</protein>
<evidence type="ECO:0000259" key="8">
    <source>
        <dbReference type="PROSITE" id="PS51186"/>
    </source>
</evidence>
<evidence type="ECO:0000259" key="7">
    <source>
        <dbReference type="PROSITE" id="PS50014"/>
    </source>
</evidence>
<dbReference type="SUPFAM" id="SSF47370">
    <property type="entry name" value="Bromodomain"/>
    <property type="match status" value="1"/>
</dbReference>
<feature type="domain" description="N-acetyltransferase" evidence="8">
    <location>
        <begin position="60"/>
        <end position="210"/>
    </location>
</feature>
<dbReference type="PROSITE" id="PS50014">
    <property type="entry name" value="BROMODOMAIN_2"/>
    <property type="match status" value="1"/>
</dbReference>
<evidence type="ECO:0000256" key="5">
    <source>
        <dbReference type="ARBA" id="ARBA00023242"/>
    </source>
</evidence>
<dbReference type="InterPro" id="IPR036427">
    <property type="entry name" value="Bromodomain-like_sf"/>
</dbReference>
<gene>
    <name evidence="9" type="ORF">EZS28_009027</name>
</gene>